<dbReference type="AlphaFoldDB" id="A0AAV5LNG5"/>
<evidence type="ECO:0000259" key="7">
    <source>
        <dbReference type="PROSITE" id="PS50011"/>
    </source>
</evidence>
<dbReference type="PROSITE" id="PS00108">
    <property type="entry name" value="PROTEIN_KINASE_ST"/>
    <property type="match status" value="1"/>
</dbReference>
<gene>
    <name evidence="8" type="ORF">SLEP1_g46216</name>
</gene>
<evidence type="ECO:0000256" key="2">
    <source>
        <dbReference type="ARBA" id="ARBA00022741"/>
    </source>
</evidence>
<dbReference type="PROSITE" id="PS00107">
    <property type="entry name" value="PROTEIN_KINASE_ATP"/>
    <property type="match status" value="1"/>
</dbReference>
<evidence type="ECO:0000313" key="9">
    <source>
        <dbReference type="Proteomes" id="UP001054252"/>
    </source>
</evidence>
<evidence type="ECO:0000313" key="8">
    <source>
        <dbReference type="EMBL" id="GKV38291.1"/>
    </source>
</evidence>
<evidence type="ECO:0000256" key="1">
    <source>
        <dbReference type="ARBA" id="ARBA00022679"/>
    </source>
</evidence>
<dbReference type="GO" id="GO:0004674">
    <property type="term" value="F:protein serine/threonine kinase activity"/>
    <property type="evidence" value="ECO:0007669"/>
    <property type="project" value="UniProtKB-KW"/>
</dbReference>
<dbReference type="PROSITE" id="PS50011">
    <property type="entry name" value="PROTEIN_KINASE_DOM"/>
    <property type="match status" value="1"/>
</dbReference>
<accession>A0AAV5LNG5</accession>
<dbReference type="Pfam" id="PF00069">
    <property type="entry name" value="Pkinase"/>
    <property type="match status" value="1"/>
</dbReference>
<feature type="domain" description="Protein kinase" evidence="7">
    <location>
        <begin position="3"/>
        <end position="259"/>
    </location>
</feature>
<proteinExistence type="inferred from homology"/>
<evidence type="ECO:0000256" key="5">
    <source>
        <dbReference type="PROSITE-ProRule" id="PRU10141"/>
    </source>
</evidence>
<dbReference type="InterPro" id="IPR017441">
    <property type="entry name" value="Protein_kinase_ATP_BS"/>
</dbReference>
<dbReference type="GO" id="GO:0007165">
    <property type="term" value="P:signal transduction"/>
    <property type="evidence" value="ECO:0007669"/>
    <property type="project" value="TreeGrafter"/>
</dbReference>
<keyword evidence="4 5" id="KW-0067">ATP-binding</keyword>
<dbReference type="InterPro" id="IPR008271">
    <property type="entry name" value="Ser/Thr_kinase_AS"/>
</dbReference>
<evidence type="ECO:0000256" key="3">
    <source>
        <dbReference type="ARBA" id="ARBA00022777"/>
    </source>
</evidence>
<dbReference type="Gene3D" id="3.30.200.20">
    <property type="entry name" value="Phosphorylase Kinase, domain 1"/>
    <property type="match status" value="1"/>
</dbReference>
<evidence type="ECO:0000256" key="4">
    <source>
        <dbReference type="ARBA" id="ARBA00022840"/>
    </source>
</evidence>
<dbReference type="InterPro" id="IPR000719">
    <property type="entry name" value="Prot_kinase_dom"/>
</dbReference>
<dbReference type="Gene3D" id="1.10.510.10">
    <property type="entry name" value="Transferase(Phosphotransferase) domain 1"/>
    <property type="match status" value="1"/>
</dbReference>
<keyword evidence="1" id="KW-0808">Transferase</keyword>
<reference evidence="8 9" key="1">
    <citation type="journal article" date="2021" name="Commun. Biol.">
        <title>The genome of Shorea leprosula (Dipterocarpaceae) highlights the ecological relevance of drought in aseasonal tropical rainforests.</title>
        <authorList>
            <person name="Ng K.K.S."/>
            <person name="Kobayashi M.J."/>
            <person name="Fawcett J.A."/>
            <person name="Hatakeyama M."/>
            <person name="Paape T."/>
            <person name="Ng C.H."/>
            <person name="Ang C.C."/>
            <person name="Tnah L.H."/>
            <person name="Lee C.T."/>
            <person name="Nishiyama T."/>
            <person name="Sese J."/>
            <person name="O'Brien M.J."/>
            <person name="Copetti D."/>
            <person name="Mohd Noor M.I."/>
            <person name="Ong R.C."/>
            <person name="Putra M."/>
            <person name="Sireger I.Z."/>
            <person name="Indrioko S."/>
            <person name="Kosugi Y."/>
            <person name="Izuno A."/>
            <person name="Isagi Y."/>
            <person name="Lee S.L."/>
            <person name="Shimizu K.K."/>
        </authorList>
    </citation>
    <scope>NUCLEOTIDE SEQUENCE [LARGE SCALE GENOMIC DNA]</scope>
    <source>
        <strain evidence="8">214</strain>
    </source>
</reference>
<keyword evidence="3" id="KW-0418">Kinase</keyword>
<dbReference type="CDD" id="cd06606">
    <property type="entry name" value="STKc_MAPKKK"/>
    <property type="match status" value="1"/>
</dbReference>
<dbReference type="InterPro" id="IPR052751">
    <property type="entry name" value="Plant_MAPKKK"/>
</dbReference>
<dbReference type="InterPro" id="IPR011009">
    <property type="entry name" value="Kinase-like_dom_sf"/>
</dbReference>
<evidence type="ECO:0000256" key="6">
    <source>
        <dbReference type="RuleBase" id="RU000304"/>
    </source>
</evidence>
<keyword evidence="9" id="KW-1185">Reference proteome</keyword>
<comment type="caution">
    <text evidence="8">The sequence shown here is derived from an EMBL/GenBank/DDBJ whole genome shotgun (WGS) entry which is preliminary data.</text>
</comment>
<dbReference type="Proteomes" id="UP001054252">
    <property type="component" value="Unassembled WGS sequence"/>
</dbReference>
<comment type="similarity">
    <text evidence="6">Belongs to the protein kinase superfamily.</text>
</comment>
<dbReference type="PANTHER" id="PTHR48011">
    <property type="entry name" value="CCR4-NOT TRANSCRIPTIONAL COMPLEX SUBUNIT CAF120-RELATED"/>
    <property type="match status" value="1"/>
</dbReference>
<dbReference type="EMBL" id="BPVZ01000127">
    <property type="protein sequence ID" value="GKV38291.1"/>
    <property type="molecule type" value="Genomic_DNA"/>
</dbReference>
<dbReference type="GO" id="GO:0005524">
    <property type="term" value="F:ATP binding"/>
    <property type="evidence" value="ECO:0007669"/>
    <property type="project" value="UniProtKB-UniRule"/>
</dbReference>
<dbReference type="PANTHER" id="PTHR48011:SF6">
    <property type="entry name" value="PROTEIN KINASE DOMAIN-CONTAINING PROTEIN"/>
    <property type="match status" value="1"/>
</dbReference>
<keyword evidence="6" id="KW-0723">Serine/threonine-protein kinase</keyword>
<dbReference type="SMART" id="SM00220">
    <property type="entry name" value="S_TKc"/>
    <property type="match status" value="1"/>
</dbReference>
<feature type="binding site" evidence="5">
    <location>
        <position position="32"/>
    </location>
    <ligand>
        <name>ATP</name>
        <dbReference type="ChEBI" id="CHEBI:30616"/>
    </ligand>
</feature>
<dbReference type="SUPFAM" id="SSF56112">
    <property type="entry name" value="Protein kinase-like (PK-like)"/>
    <property type="match status" value="1"/>
</dbReference>
<organism evidence="8 9">
    <name type="scientific">Rubroshorea leprosula</name>
    <dbReference type="NCBI Taxonomy" id="152421"/>
    <lineage>
        <taxon>Eukaryota</taxon>
        <taxon>Viridiplantae</taxon>
        <taxon>Streptophyta</taxon>
        <taxon>Embryophyta</taxon>
        <taxon>Tracheophyta</taxon>
        <taxon>Spermatophyta</taxon>
        <taxon>Magnoliopsida</taxon>
        <taxon>eudicotyledons</taxon>
        <taxon>Gunneridae</taxon>
        <taxon>Pentapetalae</taxon>
        <taxon>rosids</taxon>
        <taxon>malvids</taxon>
        <taxon>Malvales</taxon>
        <taxon>Dipterocarpaceae</taxon>
        <taxon>Rubroshorea</taxon>
    </lineage>
</organism>
<sequence length="413" mass="46066">MDWSRGPAIGRGSTATVSLAGSTRTGDVFAVKSTELALADSLRKEQEFLSTLSCPQIVSYKGYSISSENGKLLYNLFMEYVPGGTLHDEISRHGDCLPEVTVRLYTRQILLGLEYLHSNGIVHCDIKAQNVLVTNSGVKIADLGCARRDDDDEMSCADSPIAGTPVYMAPEVARGEQQGFPADVWALGCTVVKMVTGKVPWANDVSDPVSTLYRIGFSSDVPEIPSLIPDEAKDFLGKCLDRDPSERWPVGKLLGHDFVKEKSNLVFKEIKGSNLETPTSVLHQKFWDSMVEAEEIQNLTRKHSPSNSPAERIRLLSIGTSLDDWDWDERWVTVRINSPTGNIISIDNEECNLINVDYPTCKFTNISALFRDLDLFNNRMFCYLHFLWHCRRNSSKGWSLVGLCPIKDKGHNL</sequence>
<name>A0AAV5LNG5_9ROSI</name>
<protein>
    <recommendedName>
        <fullName evidence="7">Protein kinase domain-containing protein</fullName>
    </recommendedName>
</protein>
<keyword evidence="2 5" id="KW-0547">Nucleotide-binding</keyword>